<sequence>LECGNIDIALEAARALDDKRCWEKLAHIALLQGNHQIVEMAYERTKNFDKLAFLYLITGNLEKLREMMKTAEVRKDVSGQFQIAMLLGDVDERVKVLRQCNQKSLEYVMAAIHGLDEQAEQLKESLDDKVPEINPNAELILPPCPISQQESNWPLLNVSKGFFECVSIKGTQPAATTGSSTTTASKFDANVNIEESATTGGGWCGVDDFPEEKAHENPDESETGEDWDDDEPELPADP</sequence>
<feature type="non-terminal residue" evidence="13">
    <location>
        <position position="1"/>
    </location>
</feature>
<comment type="caution">
    <text evidence="13">The sequence shown here is derived from an EMBL/GenBank/DDBJ whole genome shotgun (WGS) entry which is preliminary data.</text>
</comment>
<proteinExistence type="predicted"/>
<accession>A0A820HNM7</accession>
<dbReference type="AlphaFoldDB" id="A0A820HNM7"/>
<organism evidence="13 14">
    <name type="scientific">Adineta steineri</name>
    <dbReference type="NCBI Taxonomy" id="433720"/>
    <lineage>
        <taxon>Eukaryota</taxon>
        <taxon>Metazoa</taxon>
        <taxon>Spiralia</taxon>
        <taxon>Gnathifera</taxon>
        <taxon>Rotifera</taxon>
        <taxon>Eurotatoria</taxon>
        <taxon>Bdelloidea</taxon>
        <taxon>Adinetida</taxon>
        <taxon>Adinetidae</taxon>
        <taxon>Adineta</taxon>
    </lineage>
</organism>
<name>A0A820HNM7_9BILA</name>
<dbReference type="GO" id="GO:0000139">
    <property type="term" value="C:Golgi membrane"/>
    <property type="evidence" value="ECO:0007669"/>
    <property type="project" value="UniProtKB-SubCell"/>
</dbReference>
<dbReference type="Proteomes" id="UP000663844">
    <property type="component" value="Unassembled WGS sequence"/>
</dbReference>
<evidence type="ECO:0000256" key="7">
    <source>
        <dbReference type="ARBA" id="ARBA00022892"/>
    </source>
</evidence>
<evidence type="ECO:0000256" key="9">
    <source>
        <dbReference type="ARBA" id="ARBA00023034"/>
    </source>
</evidence>
<dbReference type="Gene3D" id="1.25.40.470">
    <property type="match status" value="1"/>
</dbReference>
<protein>
    <recommendedName>
        <fullName evidence="12">COPA/B TPR domain-containing protein</fullName>
    </recommendedName>
</protein>
<evidence type="ECO:0000313" key="13">
    <source>
        <dbReference type="EMBL" id="CAF4295015.1"/>
    </source>
</evidence>
<evidence type="ECO:0000256" key="11">
    <source>
        <dbReference type="SAM" id="MobiDB-lite"/>
    </source>
</evidence>
<gene>
    <name evidence="13" type="ORF">OXD698_LOCUS45780</name>
</gene>
<dbReference type="GO" id="GO:0015031">
    <property type="term" value="P:protein transport"/>
    <property type="evidence" value="ECO:0007669"/>
    <property type="project" value="UniProtKB-KW"/>
</dbReference>
<evidence type="ECO:0000256" key="8">
    <source>
        <dbReference type="ARBA" id="ARBA00022927"/>
    </source>
</evidence>
<feature type="non-terminal residue" evidence="13">
    <location>
        <position position="238"/>
    </location>
</feature>
<keyword evidence="6" id="KW-0677">Repeat</keyword>
<evidence type="ECO:0000256" key="10">
    <source>
        <dbReference type="ARBA" id="ARBA00023136"/>
    </source>
</evidence>
<evidence type="ECO:0000256" key="6">
    <source>
        <dbReference type="ARBA" id="ARBA00022737"/>
    </source>
</evidence>
<reference evidence="13" key="1">
    <citation type="submission" date="2021-02" db="EMBL/GenBank/DDBJ databases">
        <authorList>
            <person name="Nowell W R."/>
        </authorList>
    </citation>
    <scope>NUCLEOTIDE SEQUENCE</scope>
</reference>
<dbReference type="Pfam" id="PF23953">
    <property type="entry name" value="TPR_COPA_B"/>
    <property type="match status" value="1"/>
</dbReference>
<feature type="compositionally biased region" description="Acidic residues" evidence="11">
    <location>
        <begin position="219"/>
        <end position="238"/>
    </location>
</feature>
<dbReference type="GO" id="GO:0016192">
    <property type="term" value="P:vesicle-mediated transport"/>
    <property type="evidence" value="ECO:0007669"/>
    <property type="project" value="UniProtKB-KW"/>
</dbReference>
<evidence type="ECO:0000256" key="4">
    <source>
        <dbReference type="ARBA" id="ARBA00022490"/>
    </source>
</evidence>
<evidence type="ECO:0000256" key="3">
    <source>
        <dbReference type="ARBA" id="ARBA00022448"/>
    </source>
</evidence>
<evidence type="ECO:0000256" key="1">
    <source>
        <dbReference type="ARBA" id="ARBA00004255"/>
    </source>
</evidence>
<evidence type="ECO:0000313" key="14">
    <source>
        <dbReference type="Proteomes" id="UP000663844"/>
    </source>
</evidence>
<comment type="subcellular location">
    <subcellularLocation>
        <location evidence="2">Cytoplasm</location>
    </subcellularLocation>
    <subcellularLocation>
        <location evidence="1">Golgi apparatus membrane</location>
        <topology evidence="1">Peripheral membrane protein</topology>
        <orientation evidence="1">Cytoplasmic side</orientation>
    </subcellularLocation>
</comment>
<keyword evidence="4" id="KW-0963">Cytoplasm</keyword>
<dbReference type="FunFam" id="1.25.40.470:FF:000002">
    <property type="entry name" value="Coatomer subunit alpha"/>
    <property type="match status" value="1"/>
</dbReference>
<keyword evidence="8" id="KW-0653">Protein transport</keyword>
<dbReference type="EMBL" id="CAJOAZ010015602">
    <property type="protein sequence ID" value="CAF4295015.1"/>
    <property type="molecule type" value="Genomic_DNA"/>
</dbReference>
<feature type="domain" description="COPA/B TPR" evidence="12">
    <location>
        <begin position="2"/>
        <end position="105"/>
    </location>
</feature>
<keyword evidence="10" id="KW-0472">Membrane</keyword>
<keyword evidence="9" id="KW-0333">Golgi apparatus</keyword>
<keyword evidence="7" id="KW-0931">ER-Golgi transport</keyword>
<feature type="region of interest" description="Disordered" evidence="11">
    <location>
        <begin position="196"/>
        <end position="238"/>
    </location>
</feature>
<keyword evidence="5" id="KW-0853">WD repeat</keyword>
<evidence type="ECO:0000256" key="5">
    <source>
        <dbReference type="ARBA" id="ARBA00022574"/>
    </source>
</evidence>
<evidence type="ECO:0000259" key="12">
    <source>
        <dbReference type="Pfam" id="PF23953"/>
    </source>
</evidence>
<keyword evidence="3" id="KW-0813">Transport</keyword>
<dbReference type="InterPro" id="IPR056176">
    <property type="entry name" value="TPR_COPA_B"/>
</dbReference>
<evidence type="ECO:0000256" key="2">
    <source>
        <dbReference type="ARBA" id="ARBA00004496"/>
    </source>
</evidence>